<comment type="caution">
    <text evidence="7">The sequence shown here is derived from an EMBL/GenBank/DDBJ whole genome shotgun (WGS) entry which is preliminary data.</text>
</comment>
<evidence type="ECO:0000256" key="3">
    <source>
        <dbReference type="ARBA" id="ARBA00022989"/>
    </source>
</evidence>
<feature type="transmembrane region" description="Helical" evidence="5">
    <location>
        <begin position="483"/>
        <end position="503"/>
    </location>
</feature>
<feature type="transmembrane region" description="Helical" evidence="5">
    <location>
        <begin position="114"/>
        <end position="130"/>
    </location>
</feature>
<feature type="transmembrane region" description="Helical" evidence="5">
    <location>
        <begin position="201"/>
        <end position="224"/>
    </location>
</feature>
<sequence>MPCRTSNQILSPRRRSVVSLRFSWENPIRNQETGCSTCVNSTMTSKEEKIIVVSWDGDDDPENPKNWSYSQKWIATGLISTYTMLSPITSSMIAPAARDVAKDLGATSHIFEPLLTSIFILAYAFGPLFFGPVSQVYGRSRVVQLGNVFYMIFNLVCAFAKTPSQMLAFRFLAGIGGSAPLALGGGVINDCWSVKERGRAVTLYALAPLLGPIIGPIAGAWIAMKTTWKWVFWSTSIAAVFVQAISFFWLKETFAPLLLARKARKLQNASSGEENVIYVTSHQQNPSKPPVHKLLLYPVVLLLTEPTAQLLGIYLAYIYGLVYLILTSIPDIYVVVYHESIGIAGLHYIAFGIGLYSGAQITNAILDGLYLRLSAHYGTEGRPEFRIPIMLPATLFVPIGLFITGWTVSSGVHWIVPDIGLVITGMGIAVNWQAIQTYIIDTYTVRAAPALGGLSLLRSLVGFALPLASPSLYQHLGYGKGNTILASCALGLGFPMVLILWFWGTVLRGKSATAIHN</sequence>
<feature type="transmembrane region" description="Helical" evidence="5">
    <location>
        <begin position="387"/>
        <end position="408"/>
    </location>
</feature>
<dbReference type="InterPro" id="IPR020846">
    <property type="entry name" value="MFS_dom"/>
</dbReference>
<evidence type="ECO:0000259" key="6">
    <source>
        <dbReference type="PROSITE" id="PS50850"/>
    </source>
</evidence>
<gene>
    <name evidence="7" type="ORF">BT62DRAFT_490935</name>
</gene>
<dbReference type="CDD" id="cd17323">
    <property type="entry name" value="MFS_Tpo1_MDR_like"/>
    <property type="match status" value="1"/>
</dbReference>
<feature type="domain" description="Major facilitator superfamily (MFS) profile" evidence="6">
    <location>
        <begin position="75"/>
        <end position="506"/>
    </location>
</feature>
<feature type="transmembrane region" description="Helical" evidence="5">
    <location>
        <begin position="414"/>
        <end position="435"/>
    </location>
</feature>
<feature type="transmembrane region" description="Helical" evidence="5">
    <location>
        <begin position="167"/>
        <end position="189"/>
    </location>
</feature>
<dbReference type="SUPFAM" id="SSF103473">
    <property type="entry name" value="MFS general substrate transporter"/>
    <property type="match status" value="1"/>
</dbReference>
<feature type="transmembrane region" description="Helical" evidence="5">
    <location>
        <begin position="294"/>
        <end position="326"/>
    </location>
</feature>
<evidence type="ECO:0000313" key="8">
    <source>
        <dbReference type="Proteomes" id="UP000812287"/>
    </source>
</evidence>
<dbReference type="GO" id="GO:0022857">
    <property type="term" value="F:transmembrane transporter activity"/>
    <property type="evidence" value="ECO:0007669"/>
    <property type="project" value="InterPro"/>
</dbReference>
<dbReference type="InterPro" id="IPR011701">
    <property type="entry name" value="MFS"/>
</dbReference>
<dbReference type="PROSITE" id="PS50850">
    <property type="entry name" value="MFS"/>
    <property type="match status" value="1"/>
</dbReference>
<proteinExistence type="predicted"/>
<protein>
    <submittedName>
        <fullName evidence="7">MFS general substrate transporter</fullName>
    </submittedName>
</protein>
<dbReference type="EMBL" id="MU250561">
    <property type="protein sequence ID" value="KAG7441344.1"/>
    <property type="molecule type" value="Genomic_DNA"/>
</dbReference>
<dbReference type="GO" id="GO:0016020">
    <property type="term" value="C:membrane"/>
    <property type="evidence" value="ECO:0007669"/>
    <property type="project" value="UniProtKB-SubCell"/>
</dbReference>
<evidence type="ECO:0000256" key="2">
    <source>
        <dbReference type="ARBA" id="ARBA00022692"/>
    </source>
</evidence>
<feature type="transmembrane region" description="Helical" evidence="5">
    <location>
        <begin position="346"/>
        <end position="366"/>
    </location>
</feature>
<dbReference type="PANTHER" id="PTHR23502:SF143">
    <property type="entry name" value="MULTIDRUG TRANSPORTER, PUTATIVE (AFU_ORTHOLOGUE AFUA_7G04900)-RELATED"/>
    <property type="match status" value="1"/>
</dbReference>
<organism evidence="7 8">
    <name type="scientific">Guyanagaster necrorhizus</name>
    <dbReference type="NCBI Taxonomy" id="856835"/>
    <lineage>
        <taxon>Eukaryota</taxon>
        <taxon>Fungi</taxon>
        <taxon>Dikarya</taxon>
        <taxon>Basidiomycota</taxon>
        <taxon>Agaricomycotina</taxon>
        <taxon>Agaricomycetes</taxon>
        <taxon>Agaricomycetidae</taxon>
        <taxon>Agaricales</taxon>
        <taxon>Marasmiineae</taxon>
        <taxon>Physalacriaceae</taxon>
        <taxon>Guyanagaster</taxon>
    </lineage>
</organism>
<dbReference type="PANTHER" id="PTHR23502">
    <property type="entry name" value="MAJOR FACILITATOR SUPERFAMILY"/>
    <property type="match status" value="1"/>
</dbReference>
<dbReference type="RefSeq" id="XP_043034844.1">
    <property type="nucleotide sequence ID" value="XM_043181150.1"/>
</dbReference>
<evidence type="ECO:0000256" key="5">
    <source>
        <dbReference type="SAM" id="Phobius"/>
    </source>
</evidence>
<evidence type="ECO:0000313" key="7">
    <source>
        <dbReference type="EMBL" id="KAG7441344.1"/>
    </source>
</evidence>
<reference evidence="7" key="1">
    <citation type="submission" date="2020-11" db="EMBL/GenBank/DDBJ databases">
        <title>Adaptations for nitrogen fixation in a non-lichenized fungal sporocarp promotes dispersal by wood-feeding termites.</title>
        <authorList>
            <consortium name="DOE Joint Genome Institute"/>
            <person name="Koch R.A."/>
            <person name="Yoon G."/>
            <person name="Arayal U."/>
            <person name="Lail K."/>
            <person name="Amirebrahimi M."/>
            <person name="Labutti K."/>
            <person name="Lipzen A."/>
            <person name="Riley R."/>
            <person name="Barry K."/>
            <person name="Henrissat B."/>
            <person name="Grigoriev I.V."/>
            <person name="Herr J.R."/>
            <person name="Aime M.C."/>
        </authorList>
    </citation>
    <scope>NUCLEOTIDE SEQUENCE</scope>
    <source>
        <strain evidence="7">MCA 3950</strain>
    </source>
</reference>
<feature type="transmembrane region" description="Helical" evidence="5">
    <location>
        <begin position="73"/>
        <end position="94"/>
    </location>
</feature>
<dbReference type="FunFam" id="1.20.1250.20:FF:000011">
    <property type="entry name" value="MFS multidrug transporter, putative"/>
    <property type="match status" value="1"/>
</dbReference>
<keyword evidence="2 5" id="KW-0812">Transmembrane</keyword>
<comment type="subcellular location">
    <subcellularLocation>
        <location evidence="1">Membrane</location>
        <topology evidence="1">Multi-pass membrane protein</topology>
    </subcellularLocation>
</comment>
<dbReference type="InterPro" id="IPR036259">
    <property type="entry name" value="MFS_trans_sf"/>
</dbReference>
<evidence type="ECO:0000256" key="1">
    <source>
        <dbReference type="ARBA" id="ARBA00004141"/>
    </source>
</evidence>
<feature type="transmembrane region" description="Helical" evidence="5">
    <location>
        <begin position="447"/>
        <end position="468"/>
    </location>
</feature>
<keyword evidence="3 5" id="KW-1133">Transmembrane helix</keyword>
<feature type="transmembrane region" description="Helical" evidence="5">
    <location>
        <begin position="230"/>
        <end position="250"/>
    </location>
</feature>
<name>A0A9P7VK06_9AGAR</name>
<dbReference type="AlphaFoldDB" id="A0A9P7VK06"/>
<feature type="transmembrane region" description="Helical" evidence="5">
    <location>
        <begin position="142"/>
        <end position="161"/>
    </location>
</feature>
<evidence type="ECO:0000256" key="4">
    <source>
        <dbReference type="ARBA" id="ARBA00023136"/>
    </source>
</evidence>
<keyword evidence="4 5" id="KW-0472">Membrane</keyword>
<accession>A0A9P7VK06</accession>
<dbReference type="Proteomes" id="UP000812287">
    <property type="component" value="Unassembled WGS sequence"/>
</dbReference>
<dbReference type="Pfam" id="PF07690">
    <property type="entry name" value="MFS_1"/>
    <property type="match status" value="1"/>
</dbReference>
<keyword evidence="8" id="KW-1185">Reference proteome</keyword>
<dbReference type="OrthoDB" id="6770063at2759"/>
<dbReference type="GeneID" id="66103446"/>
<dbReference type="Gene3D" id="1.20.1250.20">
    <property type="entry name" value="MFS general substrate transporter like domains"/>
    <property type="match status" value="1"/>
</dbReference>